<keyword evidence="2 8" id="KW-0813">Transport</keyword>
<dbReference type="GO" id="GO:0015344">
    <property type="term" value="F:siderophore uptake transmembrane transporter activity"/>
    <property type="evidence" value="ECO:0007669"/>
    <property type="project" value="TreeGrafter"/>
</dbReference>
<dbReference type="Gene3D" id="2.60.40.1120">
    <property type="entry name" value="Carboxypeptidase-like, regulatory domain"/>
    <property type="match status" value="1"/>
</dbReference>
<keyword evidence="6 8" id="KW-0472">Membrane</keyword>
<feature type="signal peptide" evidence="10">
    <location>
        <begin position="1"/>
        <end position="29"/>
    </location>
</feature>
<dbReference type="RefSeq" id="WP_095510080.1">
    <property type="nucleotide sequence ID" value="NZ_MQWD01000001.1"/>
</dbReference>
<evidence type="ECO:0000256" key="1">
    <source>
        <dbReference type="ARBA" id="ARBA00004571"/>
    </source>
</evidence>
<dbReference type="GO" id="GO:0009279">
    <property type="term" value="C:cell outer membrane"/>
    <property type="evidence" value="ECO:0007669"/>
    <property type="project" value="UniProtKB-SubCell"/>
</dbReference>
<evidence type="ECO:0000256" key="5">
    <source>
        <dbReference type="ARBA" id="ARBA00023077"/>
    </source>
</evidence>
<feature type="domain" description="TonB-dependent receptor plug" evidence="12">
    <location>
        <begin position="132"/>
        <end position="222"/>
    </location>
</feature>
<gene>
    <name evidence="13" type="ORF">BSZ37_08190</name>
</gene>
<keyword evidence="10" id="KW-0732">Signal</keyword>
<evidence type="ECO:0000313" key="13">
    <source>
        <dbReference type="EMBL" id="PAP76422.1"/>
    </source>
</evidence>
<dbReference type="InterPro" id="IPR008969">
    <property type="entry name" value="CarboxyPept-like_regulatory"/>
</dbReference>
<dbReference type="InterPro" id="IPR000531">
    <property type="entry name" value="Beta-barrel_TonB"/>
</dbReference>
<dbReference type="EMBL" id="MQWD01000001">
    <property type="protein sequence ID" value="PAP76422.1"/>
    <property type="molecule type" value="Genomic_DNA"/>
</dbReference>
<evidence type="ECO:0000256" key="8">
    <source>
        <dbReference type="PROSITE-ProRule" id="PRU01360"/>
    </source>
</evidence>
<dbReference type="InterPro" id="IPR036942">
    <property type="entry name" value="Beta-barrel_TonB_sf"/>
</dbReference>
<evidence type="ECO:0000256" key="2">
    <source>
        <dbReference type="ARBA" id="ARBA00022448"/>
    </source>
</evidence>
<dbReference type="Gene3D" id="2.40.170.20">
    <property type="entry name" value="TonB-dependent receptor, beta-barrel domain"/>
    <property type="match status" value="1"/>
</dbReference>
<evidence type="ECO:0000256" key="9">
    <source>
        <dbReference type="RuleBase" id="RU003357"/>
    </source>
</evidence>
<feature type="chain" id="PRO_5012063290" description="TonB-dependent receptor plug domain-containing protein" evidence="10">
    <location>
        <begin position="30"/>
        <end position="921"/>
    </location>
</feature>
<comment type="similarity">
    <text evidence="8 9">Belongs to the TonB-dependent receptor family.</text>
</comment>
<evidence type="ECO:0000256" key="6">
    <source>
        <dbReference type="ARBA" id="ARBA00023136"/>
    </source>
</evidence>
<protein>
    <recommendedName>
        <fullName evidence="15">TonB-dependent receptor plug domain-containing protein</fullName>
    </recommendedName>
</protein>
<reference evidence="13 14" key="1">
    <citation type="submission" date="2016-11" db="EMBL/GenBank/DDBJ databases">
        <title>Study of marine rhodopsin-containing bacteria.</title>
        <authorList>
            <person name="Yoshizawa S."/>
            <person name="Kumagai Y."/>
            <person name="Kogure K."/>
        </authorList>
    </citation>
    <scope>NUCLEOTIDE SEQUENCE [LARGE SCALE GENOMIC DNA]</scope>
    <source>
        <strain evidence="13 14">SAORIC-28</strain>
    </source>
</reference>
<dbReference type="PANTHER" id="PTHR30069">
    <property type="entry name" value="TONB-DEPENDENT OUTER MEMBRANE RECEPTOR"/>
    <property type="match status" value="1"/>
</dbReference>
<evidence type="ECO:0008006" key="15">
    <source>
        <dbReference type="Google" id="ProtNLM"/>
    </source>
</evidence>
<dbReference type="InterPro" id="IPR039426">
    <property type="entry name" value="TonB-dep_rcpt-like"/>
</dbReference>
<organism evidence="13 14">
    <name type="scientific">Rubrivirga marina</name>
    <dbReference type="NCBI Taxonomy" id="1196024"/>
    <lineage>
        <taxon>Bacteria</taxon>
        <taxon>Pseudomonadati</taxon>
        <taxon>Rhodothermota</taxon>
        <taxon>Rhodothermia</taxon>
        <taxon>Rhodothermales</taxon>
        <taxon>Rubricoccaceae</taxon>
        <taxon>Rubrivirga</taxon>
    </lineage>
</organism>
<evidence type="ECO:0000256" key="7">
    <source>
        <dbReference type="ARBA" id="ARBA00023237"/>
    </source>
</evidence>
<dbReference type="SUPFAM" id="SSF49464">
    <property type="entry name" value="Carboxypeptidase regulatory domain-like"/>
    <property type="match status" value="1"/>
</dbReference>
<accession>A0A271IYZ2</accession>
<dbReference type="AlphaFoldDB" id="A0A271IYZ2"/>
<dbReference type="Gene3D" id="2.170.130.10">
    <property type="entry name" value="TonB-dependent receptor, plug domain"/>
    <property type="match status" value="1"/>
</dbReference>
<comment type="caution">
    <text evidence="13">The sequence shown here is derived from an EMBL/GenBank/DDBJ whole genome shotgun (WGS) entry which is preliminary data.</text>
</comment>
<keyword evidence="5 9" id="KW-0798">TonB box</keyword>
<evidence type="ECO:0000313" key="14">
    <source>
        <dbReference type="Proteomes" id="UP000216339"/>
    </source>
</evidence>
<dbReference type="Pfam" id="PF13620">
    <property type="entry name" value="CarboxypepD_reg"/>
    <property type="match status" value="1"/>
</dbReference>
<keyword evidence="4 8" id="KW-0812">Transmembrane</keyword>
<proteinExistence type="inferred from homology"/>
<dbReference type="InterPro" id="IPR037066">
    <property type="entry name" value="Plug_dom_sf"/>
</dbReference>
<dbReference type="Proteomes" id="UP000216339">
    <property type="component" value="Unassembled WGS sequence"/>
</dbReference>
<dbReference type="GO" id="GO:0044718">
    <property type="term" value="P:siderophore transmembrane transport"/>
    <property type="evidence" value="ECO:0007669"/>
    <property type="project" value="TreeGrafter"/>
</dbReference>
<dbReference type="PROSITE" id="PS52016">
    <property type="entry name" value="TONB_DEPENDENT_REC_3"/>
    <property type="match status" value="1"/>
</dbReference>
<dbReference type="InterPro" id="IPR012910">
    <property type="entry name" value="Plug_dom"/>
</dbReference>
<evidence type="ECO:0000256" key="3">
    <source>
        <dbReference type="ARBA" id="ARBA00022452"/>
    </source>
</evidence>
<evidence type="ECO:0000256" key="4">
    <source>
        <dbReference type="ARBA" id="ARBA00022692"/>
    </source>
</evidence>
<keyword evidence="3 8" id="KW-1134">Transmembrane beta strand</keyword>
<name>A0A271IYZ2_9BACT</name>
<dbReference type="Pfam" id="PF07715">
    <property type="entry name" value="Plug"/>
    <property type="match status" value="1"/>
</dbReference>
<keyword evidence="7 8" id="KW-0998">Cell outer membrane</keyword>
<dbReference type="PANTHER" id="PTHR30069:SF46">
    <property type="entry name" value="OAR PROTEIN"/>
    <property type="match status" value="1"/>
</dbReference>
<sequence>MLTRFSLRPARLVALAFAALVLMAATASAQTGKLSGRVTDTNGQPLIGASVLVVGTTYGAATDIDGVYNVLRIPPGPISVRVSSIGYQTQVVEGVQIASNQTRELDVTLQDETVTGEEVVVTAEQPIVDVTQTSTVQTIGRDDIDALPVQELNDVVNLQAGVVDGHFRGGRLGEVQYQVNGVSVNNPYDNSSTLTLDRSVLQEVQVISGTFDAEYGQALSGVVNAVLRSGDANRYEASFEVFSGDYVSPGNDSTQVRTFIGGIDSVATVAYAPYVSDVDPTNRLNFQASLSGPVPLVPSTTFLLNGQRFVNNGLLAGERRFVPTDSSDFERNVFNGSGDGAVVPLEYSRRWSYLGKLTNTSISNVQLAYQAIGAFRDALPGNAASYGYRFNPDGLSKQHEVSLVHGFDVLHTLSNNVFYELSLRQNYFDYSDYAFESLGTLPETGTRVPLPDDSPYLAGGRPIGSQNYENGAIIQGYDLGRFVQRTNAYVAKSAVTAQVTNVHLLKAGFEIQRSDVEFGTPGSVQPLVINGVQRLGVLRDTLGAQVIDFQPVQGAAFVQDRIEWGDLRVRAGLRFEYFDANATVPSDLRNPANAIPDAPESRPVDTSVKFAVAPRLGVSFPFLDRASLFFSYGHFYQLPGLGTFFNNADYSVLQDLQQGNEGEQGILGNPDLDPEFTAQYEFGFKSQVTRDLGLDVSLFYKDIRDLLGVEFIQTYTAAQYARWTNVDFGNVRGFTIAVDQRALGPLSTTLDYSFQIASGNTSDPRETFNRVQNGDDGLPRVAPFDWDQRHTLNATAIVSEPGNYNVTGILRMGTGRPYTPSIGTGFGANLEPNSGRKDLSVVVDLRAEKVLDVGGAGATAFVRVFNLFDSYYQNGFVFADTGSPYYTLNPQQQLNPDPTRFADPRRIEIGLSLRGSRPVRR</sequence>
<dbReference type="Pfam" id="PF00593">
    <property type="entry name" value="TonB_dep_Rec_b-barrel"/>
    <property type="match status" value="1"/>
</dbReference>
<evidence type="ECO:0000259" key="11">
    <source>
        <dbReference type="Pfam" id="PF00593"/>
    </source>
</evidence>
<evidence type="ECO:0000256" key="10">
    <source>
        <dbReference type="SAM" id="SignalP"/>
    </source>
</evidence>
<evidence type="ECO:0000259" key="12">
    <source>
        <dbReference type="Pfam" id="PF07715"/>
    </source>
</evidence>
<comment type="subcellular location">
    <subcellularLocation>
        <location evidence="1 8">Cell outer membrane</location>
        <topology evidence="1 8">Multi-pass membrane protein</topology>
    </subcellularLocation>
</comment>
<feature type="domain" description="TonB-dependent receptor-like beta-barrel" evidence="11">
    <location>
        <begin position="370"/>
        <end position="867"/>
    </location>
</feature>
<dbReference type="OrthoDB" id="9757908at2"/>
<keyword evidence="14" id="KW-1185">Reference proteome</keyword>
<dbReference type="SUPFAM" id="SSF56935">
    <property type="entry name" value="Porins"/>
    <property type="match status" value="1"/>
</dbReference>